<dbReference type="Gene3D" id="3.30.420.10">
    <property type="entry name" value="Ribonuclease H-like superfamily/Ribonuclease H"/>
    <property type="match status" value="1"/>
</dbReference>
<dbReference type="InterPro" id="IPR012337">
    <property type="entry name" value="RNaseH-like_sf"/>
</dbReference>
<gene>
    <name evidence="2" type="ORF">PCOR1329_LOCUS24705</name>
</gene>
<dbReference type="SUPFAM" id="SSF53098">
    <property type="entry name" value="Ribonuclease H-like"/>
    <property type="match status" value="1"/>
</dbReference>
<comment type="caution">
    <text evidence="2">The sequence shown here is derived from an EMBL/GenBank/DDBJ whole genome shotgun (WGS) entry which is preliminary data.</text>
</comment>
<dbReference type="EMBL" id="CAUYUJ010008546">
    <property type="protein sequence ID" value="CAK0824246.1"/>
    <property type="molecule type" value="Genomic_DNA"/>
</dbReference>
<reference evidence="2" key="1">
    <citation type="submission" date="2023-10" db="EMBL/GenBank/DDBJ databases">
        <authorList>
            <person name="Chen Y."/>
            <person name="Shah S."/>
            <person name="Dougan E. K."/>
            <person name="Thang M."/>
            <person name="Chan C."/>
        </authorList>
    </citation>
    <scope>NUCLEOTIDE SEQUENCE [LARGE SCALE GENOMIC DNA]</scope>
</reference>
<dbReference type="Proteomes" id="UP001189429">
    <property type="component" value="Unassembled WGS sequence"/>
</dbReference>
<evidence type="ECO:0000256" key="1">
    <source>
        <dbReference type="SAM" id="MobiDB-lite"/>
    </source>
</evidence>
<name>A0ABN9RZM1_9DINO</name>
<protein>
    <recommendedName>
        <fullName evidence="4">NudC domain-containing protein 1</fullName>
    </recommendedName>
</protein>
<proteinExistence type="predicted"/>
<feature type="region of interest" description="Disordered" evidence="1">
    <location>
        <begin position="167"/>
        <end position="187"/>
    </location>
</feature>
<keyword evidence="3" id="KW-1185">Reference proteome</keyword>
<organism evidence="2 3">
    <name type="scientific">Prorocentrum cordatum</name>
    <dbReference type="NCBI Taxonomy" id="2364126"/>
    <lineage>
        <taxon>Eukaryota</taxon>
        <taxon>Sar</taxon>
        <taxon>Alveolata</taxon>
        <taxon>Dinophyceae</taxon>
        <taxon>Prorocentrales</taxon>
        <taxon>Prorocentraceae</taxon>
        <taxon>Prorocentrum</taxon>
    </lineage>
</organism>
<evidence type="ECO:0000313" key="2">
    <source>
        <dbReference type="EMBL" id="CAK0824246.1"/>
    </source>
</evidence>
<sequence>MTAEVLDAVDKLECSTCWELSRPTTVRSANLKPSTEFNENALLDEDEAPNCFTQGWLSWAGPPNTLYFDAAKGHITKVFAEVGDRHNILMRLTLAEAPHLTGRVERAIDFKDTLQKVNCEIQITKKDDPAIWTAIWANTLNNHIRRNGFTPYQCVLGRSPNVATSLTETGSRHRAQHYSSRDPDGQSRYVQVPIDHFRAGQRRCCSTS</sequence>
<evidence type="ECO:0008006" key="4">
    <source>
        <dbReference type="Google" id="ProtNLM"/>
    </source>
</evidence>
<dbReference type="InterPro" id="IPR036397">
    <property type="entry name" value="RNaseH_sf"/>
</dbReference>
<accession>A0ABN9RZM1</accession>
<evidence type="ECO:0000313" key="3">
    <source>
        <dbReference type="Proteomes" id="UP001189429"/>
    </source>
</evidence>